<keyword evidence="3" id="KW-1185">Reference proteome</keyword>
<gene>
    <name evidence="2" type="ORF">Tsubulata_042854</name>
</gene>
<accession>A0A9Q0J8B9</accession>
<feature type="region of interest" description="Disordered" evidence="1">
    <location>
        <begin position="44"/>
        <end position="72"/>
    </location>
</feature>
<reference evidence="2" key="1">
    <citation type="submission" date="2022-02" db="EMBL/GenBank/DDBJ databases">
        <authorList>
            <person name="Henning P.M."/>
            <person name="McCubbin A.G."/>
            <person name="Shore J.S."/>
        </authorList>
    </citation>
    <scope>NUCLEOTIDE SEQUENCE</scope>
    <source>
        <strain evidence="2">F60SS</strain>
        <tissue evidence="2">Leaves</tissue>
    </source>
</reference>
<proteinExistence type="predicted"/>
<name>A0A9Q0J8B9_9ROSI</name>
<feature type="non-terminal residue" evidence="2">
    <location>
        <position position="1"/>
    </location>
</feature>
<evidence type="ECO:0000256" key="1">
    <source>
        <dbReference type="SAM" id="MobiDB-lite"/>
    </source>
</evidence>
<sequence length="104" mass="11091">VEIERKLGEISFEEEEGGVEKQTKFIGGGNYMYGGHDGGAKRGYARNGGGGGGHGRHYGRSARSRGRGGYGWAVHGGEQRGIRDGMVWVKKEVPAGGSVKQQLE</sequence>
<dbReference type="EMBL" id="JAKUCV010005193">
    <property type="protein sequence ID" value="KAJ4832123.1"/>
    <property type="molecule type" value="Genomic_DNA"/>
</dbReference>
<comment type="caution">
    <text evidence="2">The sequence shown here is derived from an EMBL/GenBank/DDBJ whole genome shotgun (WGS) entry which is preliminary data.</text>
</comment>
<feature type="compositionally biased region" description="Basic residues" evidence="1">
    <location>
        <begin position="54"/>
        <end position="66"/>
    </location>
</feature>
<dbReference type="AlphaFoldDB" id="A0A9Q0J8B9"/>
<organism evidence="2 3">
    <name type="scientific">Turnera subulata</name>
    <dbReference type="NCBI Taxonomy" id="218843"/>
    <lineage>
        <taxon>Eukaryota</taxon>
        <taxon>Viridiplantae</taxon>
        <taxon>Streptophyta</taxon>
        <taxon>Embryophyta</taxon>
        <taxon>Tracheophyta</taxon>
        <taxon>Spermatophyta</taxon>
        <taxon>Magnoliopsida</taxon>
        <taxon>eudicotyledons</taxon>
        <taxon>Gunneridae</taxon>
        <taxon>Pentapetalae</taxon>
        <taxon>rosids</taxon>
        <taxon>fabids</taxon>
        <taxon>Malpighiales</taxon>
        <taxon>Passifloraceae</taxon>
        <taxon>Turnera</taxon>
    </lineage>
</organism>
<reference evidence="2" key="2">
    <citation type="journal article" date="2023" name="Plants (Basel)">
        <title>Annotation of the Turnera subulata (Passifloraceae) Draft Genome Reveals the S-Locus Evolved after the Divergence of Turneroideae from Passifloroideae in a Stepwise Manner.</title>
        <authorList>
            <person name="Henning P.M."/>
            <person name="Roalson E.H."/>
            <person name="Mir W."/>
            <person name="McCubbin A.G."/>
            <person name="Shore J.S."/>
        </authorList>
    </citation>
    <scope>NUCLEOTIDE SEQUENCE</scope>
    <source>
        <strain evidence="2">F60SS</strain>
    </source>
</reference>
<evidence type="ECO:0000313" key="2">
    <source>
        <dbReference type="EMBL" id="KAJ4832123.1"/>
    </source>
</evidence>
<evidence type="ECO:0000313" key="3">
    <source>
        <dbReference type="Proteomes" id="UP001141552"/>
    </source>
</evidence>
<protein>
    <submittedName>
        <fullName evidence="2">Uncharacterized protein</fullName>
    </submittedName>
</protein>
<dbReference type="Proteomes" id="UP001141552">
    <property type="component" value="Unassembled WGS sequence"/>
</dbReference>